<evidence type="ECO:0000256" key="3">
    <source>
        <dbReference type="ARBA" id="ARBA00022989"/>
    </source>
</evidence>
<dbReference type="InterPro" id="IPR050360">
    <property type="entry name" value="MFS_Sugar_Transporters"/>
</dbReference>
<dbReference type="PANTHER" id="PTHR48022">
    <property type="entry name" value="PLASTIDIC GLUCOSE TRANSPORTER 4"/>
    <property type="match status" value="1"/>
</dbReference>
<name>A0A0G4MBI9_VERLO</name>
<sequence>MDEVYVQALWLSSYYLLLRVSRRMRWALDVGSQSYEKLTKLFRYFACGRFMLGFVVSFCLVSAAYYVSEMSHPKWRGYHTGLYNCMLWLGATVASWTIFGCSKWDNPYAFRIPIWGQLFSSIIVGVGVFFVPESPRWLIANGKIEQARAMLAKYHGEGQENHPVVRLQMEEMKHSIKQDASDKRWWDYRELGSTRSARRRLIYVLGMAAFGQLSGNSITGSRLTSKQSYEAGHRNSGSYFGCFHKSLSLDVAH</sequence>
<evidence type="ECO:0000313" key="7">
    <source>
        <dbReference type="Proteomes" id="UP000044602"/>
    </source>
</evidence>
<keyword evidence="2 5" id="KW-0812">Transmembrane</keyword>
<evidence type="ECO:0000256" key="1">
    <source>
        <dbReference type="ARBA" id="ARBA00004141"/>
    </source>
</evidence>
<dbReference type="GO" id="GO:0016020">
    <property type="term" value="C:membrane"/>
    <property type="evidence" value="ECO:0007669"/>
    <property type="project" value="UniProtKB-SubCell"/>
</dbReference>
<reference evidence="6 7" key="1">
    <citation type="submission" date="2015-05" db="EMBL/GenBank/DDBJ databases">
        <authorList>
            <person name="Wang D.B."/>
            <person name="Wang M."/>
        </authorList>
    </citation>
    <scope>NUCLEOTIDE SEQUENCE [LARGE SCALE GENOMIC DNA]</scope>
    <source>
        <strain evidence="6">VL1</strain>
    </source>
</reference>
<dbReference type="InterPro" id="IPR005828">
    <property type="entry name" value="MFS_sugar_transport-like"/>
</dbReference>
<dbReference type="Proteomes" id="UP000044602">
    <property type="component" value="Unassembled WGS sequence"/>
</dbReference>
<keyword evidence="3 5" id="KW-1133">Transmembrane helix</keyword>
<dbReference type="SUPFAM" id="SSF103473">
    <property type="entry name" value="MFS general substrate transporter"/>
    <property type="match status" value="1"/>
</dbReference>
<evidence type="ECO:0000256" key="5">
    <source>
        <dbReference type="SAM" id="Phobius"/>
    </source>
</evidence>
<keyword evidence="7" id="KW-1185">Reference proteome</keyword>
<dbReference type="EMBL" id="CVQH01021840">
    <property type="protein sequence ID" value="CRK31648.1"/>
    <property type="molecule type" value="Genomic_DNA"/>
</dbReference>
<comment type="subcellular location">
    <subcellularLocation>
        <location evidence="1">Membrane</location>
        <topology evidence="1">Multi-pass membrane protein</topology>
    </subcellularLocation>
</comment>
<proteinExistence type="predicted"/>
<dbReference type="GO" id="GO:0005351">
    <property type="term" value="F:carbohydrate:proton symporter activity"/>
    <property type="evidence" value="ECO:0007669"/>
    <property type="project" value="TreeGrafter"/>
</dbReference>
<dbReference type="InterPro" id="IPR036259">
    <property type="entry name" value="MFS_trans_sf"/>
</dbReference>
<feature type="transmembrane region" description="Helical" evidence="5">
    <location>
        <begin position="41"/>
        <end position="68"/>
    </location>
</feature>
<organism evidence="6 7">
    <name type="scientific">Verticillium longisporum</name>
    <name type="common">Verticillium dahliae var. longisporum</name>
    <dbReference type="NCBI Taxonomy" id="100787"/>
    <lineage>
        <taxon>Eukaryota</taxon>
        <taxon>Fungi</taxon>
        <taxon>Dikarya</taxon>
        <taxon>Ascomycota</taxon>
        <taxon>Pezizomycotina</taxon>
        <taxon>Sordariomycetes</taxon>
        <taxon>Hypocreomycetidae</taxon>
        <taxon>Glomerellales</taxon>
        <taxon>Plectosphaerellaceae</taxon>
        <taxon>Verticillium</taxon>
    </lineage>
</organism>
<gene>
    <name evidence="6" type="ORF">BN1708_015999</name>
</gene>
<dbReference type="PANTHER" id="PTHR48022:SF70">
    <property type="entry name" value="MONOSACCHARIDE TRANSPORTER, PUTATIVE (AFU_ORTHOLOGUE AFUA_5G14540)-RELATED"/>
    <property type="match status" value="1"/>
</dbReference>
<feature type="transmembrane region" description="Helical" evidence="5">
    <location>
        <begin position="112"/>
        <end position="131"/>
    </location>
</feature>
<keyword evidence="4 5" id="KW-0472">Membrane</keyword>
<evidence type="ECO:0000313" key="6">
    <source>
        <dbReference type="EMBL" id="CRK31648.1"/>
    </source>
</evidence>
<dbReference type="Gene3D" id="1.20.1250.20">
    <property type="entry name" value="MFS general substrate transporter like domains"/>
    <property type="match status" value="1"/>
</dbReference>
<evidence type="ECO:0000256" key="2">
    <source>
        <dbReference type="ARBA" id="ARBA00022692"/>
    </source>
</evidence>
<accession>A0A0G4MBI9</accession>
<dbReference type="Pfam" id="PF00083">
    <property type="entry name" value="Sugar_tr"/>
    <property type="match status" value="1"/>
</dbReference>
<feature type="transmembrane region" description="Helical" evidence="5">
    <location>
        <begin position="80"/>
        <end position="100"/>
    </location>
</feature>
<evidence type="ECO:0008006" key="8">
    <source>
        <dbReference type="Google" id="ProtNLM"/>
    </source>
</evidence>
<evidence type="ECO:0000256" key="4">
    <source>
        <dbReference type="ARBA" id="ARBA00023136"/>
    </source>
</evidence>
<protein>
    <recommendedName>
        <fullName evidence="8">Major facilitator superfamily (MFS) profile domain-containing protein</fullName>
    </recommendedName>
</protein>
<dbReference type="AlphaFoldDB" id="A0A0G4MBI9"/>